<keyword evidence="2" id="KW-1185">Reference proteome</keyword>
<proteinExistence type="predicted"/>
<reference evidence="1 2" key="1">
    <citation type="submission" date="2016-11" db="EMBL/GenBank/DDBJ databases">
        <title>The macronuclear genome of Stentor coeruleus: a giant cell with tiny introns.</title>
        <authorList>
            <person name="Slabodnick M."/>
            <person name="Ruby J.G."/>
            <person name="Reiff S.B."/>
            <person name="Swart E.C."/>
            <person name="Gosai S."/>
            <person name="Prabakaran S."/>
            <person name="Witkowska E."/>
            <person name="Larue G.E."/>
            <person name="Fisher S."/>
            <person name="Freeman R.M."/>
            <person name="Gunawardena J."/>
            <person name="Chu W."/>
            <person name="Stover N.A."/>
            <person name="Gregory B.D."/>
            <person name="Nowacki M."/>
            <person name="Derisi J."/>
            <person name="Roy S.W."/>
            <person name="Marshall W.F."/>
            <person name="Sood P."/>
        </authorList>
    </citation>
    <scope>NUCLEOTIDE SEQUENCE [LARGE SCALE GENOMIC DNA]</scope>
    <source>
        <strain evidence="1">WM001</strain>
    </source>
</reference>
<dbReference type="AlphaFoldDB" id="A0A1R2BU66"/>
<accession>A0A1R2BU66</accession>
<dbReference type="Proteomes" id="UP000187209">
    <property type="component" value="Unassembled WGS sequence"/>
</dbReference>
<evidence type="ECO:0000313" key="1">
    <source>
        <dbReference type="EMBL" id="OMJ80217.1"/>
    </source>
</evidence>
<organism evidence="1 2">
    <name type="scientific">Stentor coeruleus</name>
    <dbReference type="NCBI Taxonomy" id="5963"/>
    <lineage>
        <taxon>Eukaryota</taxon>
        <taxon>Sar</taxon>
        <taxon>Alveolata</taxon>
        <taxon>Ciliophora</taxon>
        <taxon>Postciliodesmatophora</taxon>
        <taxon>Heterotrichea</taxon>
        <taxon>Heterotrichida</taxon>
        <taxon>Stentoridae</taxon>
        <taxon>Stentor</taxon>
    </lineage>
</organism>
<protein>
    <recommendedName>
        <fullName evidence="3">ELMO domain-containing protein</fullName>
    </recommendedName>
</protein>
<gene>
    <name evidence="1" type="ORF">SteCoe_19579</name>
</gene>
<evidence type="ECO:0008006" key="3">
    <source>
        <dbReference type="Google" id="ProtNLM"/>
    </source>
</evidence>
<evidence type="ECO:0000313" key="2">
    <source>
        <dbReference type="Proteomes" id="UP000187209"/>
    </source>
</evidence>
<comment type="caution">
    <text evidence="1">The sequence shown here is derived from an EMBL/GenBank/DDBJ whole genome shotgun (WGS) entry which is preliminary data.</text>
</comment>
<dbReference type="EMBL" id="MPUH01000433">
    <property type="protein sequence ID" value="OMJ80217.1"/>
    <property type="molecule type" value="Genomic_DNA"/>
</dbReference>
<name>A0A1R2BU66_9CILI</name>
<sequence>MESSHVPKLDIENISQNEIQFTFNSADPGDNHLKSEENIEEAKSSSRISQQLSNRTSNMSYVLETFDNPEMNIENIDSSSEDSVKFEPISLFVGGIEHMSTPFDYIFSNRSILRLKVLIEDAEKEVEVSEKGCFFNIFKCIRSSRNPEKQEFIEKTIKLAKSYFDEKISFHGDLIMNWYATVTGRTVFRLEKGIWHLLGFSSEEPRLNGLYLQGVPMVLLHLLYMKEKFPNIMQEFQSHCLNPNTSGCLIQISSIILKGTLQIFESSSFSRILAQSNDRPLSNFLSLQTGLTILWCQVFDKTQEKRDLIGILKNAMKSIKDVNQVLNLAKTAESNQAVLS</sequence>